<dbReference type="STRING" id="1871336.BBG48_09265"/>
<keyword evidence="2" id="KW-1185">Reference proteome</keyword>
<name>A0A371IKL4_9FIRM</name>
<comment type="caution">
    <text evidence="1">The sequence shown here is derived from an EMBL/GenBank/DDBJ whole genome shotgun (WGS) entry which is preliminary data.</text>
</comment>
<accession>A0A371IKL4</accession>
<dbReference type="Proteomes" id="UP000093352">
    <property type="component" value="Unassembled WGS sequence"/>
</dbReference>
<dbReference type="EMBL" id="MBEW02000014">
    <property type="protein sequence ID" value="RDY21019.1"/>
    <property type="molecule type" value="Genomic_DNA"/>
</dbReference>
<reference evidence="1 2" key="1">
    <citation type="journal article" date="2016" name="Genome Announc.">
        <title>Draft Genome Sequence of Criibacterium bergeronii gen. nov., sp. nov., Strain CCRI-22567T, Isolated from a Vaginal Sample from a Woman with Bacterial Vaginosis.</title>
        <authorList>
            <person name="Maheux A.F."/>
            <person name="Berube E."/>
            <person name="Boudreau D.K."/>
            <person name="Raymond F."/>
            <person name="Corbeil J."/>
            <person name="Roy P.H."/>
            <person name="Boissinot M."/>
            <person name="Omar R.F."/>
        </authorList>
    </citation>
    <scope>NUCLEOTIDE SEQUENCE [LARGE SCALE GENOMIC DNA]</scope>
    <source>
        <strain evidence="1 2">CCRI-22567</strain>
    </source>
</reference>
<evidence type="ECO:0000313" key="2">
    <source>
        <dbReference type="Proteomes" id="UP000093352"/>
    </source>
</evidence>
<dbReference type="AlphaFoldDB" id="A0A371IKL4"/>
<organism evidence="1 2">
    <name type="scientific">Criibacterium bergeronii</name>
    <dbReference type="NCBI Taxonomy" id="1871336"/>
    <lineage>
        <taxon>Bacteria</taxon>
        <taxon>Bacillati</taxon>
        <taxon>Bacillota</taxon>
        <taxon>Clostridia</taxon>
        <taxon>Peptostreptococcales</taxon>
        <taxon>Filifactoraceae</taxon>
        <taxon>Criibacterium</taxon>
    </lineage>
</organism>
<sequence>MSFTRYIYHNQNPKNLQRAADCVFRATSFAFGITWEQALRELTQVALQVKDAPNSKRVLEKYLKLKGLEKQKQPVKSNNKKYKVREFCNKFSTGTFIVKTARHLTVVKDGYIYDTWDCGEKCVGNYWRVSN</sequence>
<evidence type="ECO:0000313" key="1">
    <source>
        <dbReference type="EMBL" id="RDY21019.1"/>
    </source>
</evidence>
<proteinExistence type="predicted"/>
<protein>
    <submittedName>
        <fullName evidence="1">Uncharacterized protein</fullName>
    </submittedName>
</protein>
<gene>
    <name evidence="1" type="ORF">BBG48_006995</name>
</gene>
<dbReference type="RefSeq" id="WP_068912856.1">
    <property type="nucleotide sequence ID" value="NZ_MBEW02000014.1"/>
</dbReference>